<reference evidence="3 4" key="1">
    <citation type="submission" date="2024-10" db="EMBL/GenBank/DDBJ databases">
        <title>The Natural Products Discovery Center: Release of the First 8490 Sequenced Strains for Exploring Actinobacteria Biosynthetic Diversity.</title>
        <authorList>
            <person name="Kalkreuter E."/>
            <person name="Kautsar S.A."/>
            <person name="Yang D."/>
            <person name="Bader C.D."/>
            <person name="Teijaro C.N."/>
            <person name="Fluegel L."/>
            <person name="Davis C.M."/>
            <person name="Simpson J.R."/>
            <person name="Lauterbach L."/>
            <person name="Steele A.D."/>
            <person name="Gui C."/>
            <person name="Meng S."/>
            <person name="Li G."/>
            <person name="Viehrig K."/>
            <person name="Ye F."/>
            <person name="Su P."/>
            <person name="Kiefer A.F."/>
            <person name="Nichols A."/>
            <person name="Cepeda A.J."/>
            <person name="Yan W."/>
            <person name="Fan B."/>
            <person name="Jiang Y."/>
            <person name="Adhikari A."/>
            <person name="Zheng C.-J."/>
            <person name="Schuster L."/>
            <person name="Cowan T.M."/>
            <person name="Smanski M.J."/>
            <person name="Chevrette M.G."/>
            <person name="De Carvalho L.P.S."/>
            <person name="Shen B."/>
        </authorList>
    </citation>
    <scope>NUCLEOTIDE SEQUENCE [LARGE SCALE GENOMIC DNA]</scope>
    <source>
        <strain evidence="3 4">NPDC002593</strain>
    </source>
</reference>
<dbReference type="InterPro" id="IPR020904">
    <property type="entry name" value="Sc_DH/Rdtase_CS"/>
</dbReference>
<evidence type="ECO:0000313" key="4">
    <source>
        <dbReference type="Proteomes" id="UP001601992"/>
    </source>
</evidence>
<evidence type="ECO:0000256" key="1">
    <source>
        <dbReference type="ARBA" id="ARBA00006484"/>
    </source>
</evidence>
<sequence>MTTFDSRPVDVHRHDGKIAIVTGAASGIGRATAARLAREGASVFGCNVRSDTRQAAEQFFAEQSLDVTMLQADITAQADIDALVSAAGDRIDILANVAGAMDQYRPLGEVDDDTWLRVVDVNLTGVMRMSRAVLPLMLNAGGGAIVTVASRAALGAGPAGVAYATTKHGVLGMIKSIAWFYGPQNIRSNAVLPGGVHSEMHTKSDRSGWAFERAEIAKATMPPKAEADEIATAISWMASDEASNVNGAVLSVDGGWSSA</sequence>
<dbReference type="Pfam" id="PF13561">
    <property type="entry name" value="adh_short_C2"/>
    <property type="match status" value="1"/>
</dbReference>
<gene>
    <name evidence="3" type="ORF">ACFYXQ_39795</name>
</gene>
<dbReference type="CDD" id="cd05233">
    <property type="entry name" value="SDR_c"/>
    <property type="match status" value="1"/>
</dbReference>
<dbReference type="EC" id="1.1.1.-" evidence="3"/>
<dbReference type="PRINTS" id="PR00080">
    <property type="entry name" value="SDRFAMILY"/>
</dbReference>
<dbReference type="EMBL" id="JBIAQY010000022">
    <property type="protein sequence ID" value="MFF3573911.1"/>
    <property type="molecule type" value="Genomic_DNA"/>
</dbReference>
<keyword evidence="2 3" id="KW-0560">Oxidoreductase</keyword>
<dbReference type="Proteomes" id="UP001601992">
    <property type="component" value="Unassembled WGS sequence"/>
</dbReference>
<dbReference type="SUPFAM" id="SSF51735">
    <property type="entry name" value="NAD(P)-binding Rossmann-fold domains"/>
    <property type="match status" value="1"/>
</dbReference>
<keyword evidence="4" id="KW-1185">Reference proteome</keyword>
<dbReference type="PROSITE" id="PS00061">
    <property type="entry name" value="ADH_SHORT"/>
    <property type="match status" value="1"/>
</dbReference>
<comment type="caution">
    <text evidence="3">The sequence shown here is derived from an EMBL/GenBank/DDBJ whole genome shotgun (WGS) entry which is preliminary data.</text>
</comment>
<dbReference type="PANTHER" id="PTHR24321">
    <property type="entry name" value="DEHYDROGENASES, SHORT CHAIN"/>
    <property type="match status" value="1"/>
</dbReference>
<dbReference type="GO" id="GO:0016491">
    <property type="term" value="F:oxidoreductase activity"/>
    <property type="evidence" value="ECO:0007669"/>
    <property type="project" value="UniProtKB-KW"/>
</dbReference>
<dbReference type="Gene3D" id="3.40.50.720">
    <property type="entry name" value="NAD(P)-binding Rossmann-like Domain"/>
    <property type="match status" value="1"/>
</dbReference>
<name>A0ABW6SC80_9NOCA</name>
<protein>
    <submittedName>
        <fullName evidence="3">SDR family NAD(P)-dependent oxidoreductase</fullName>
        <ecNumber evidence="3">1.1.1.-</ecNumber>
    </submittedName>
</protein>
<dbReference type="RefSeq" id="WP_051194292.1">
    <property type="nucleotide sequence ID" value="NZ_JBIAQY010000022.1"/>
</dbReference>
<dbReference type="PANTHER" id="PTHR24321:SF8">
    <property type="entry name" value="ESTRADIOL 17-BETA-DEHYDROGENASE 8-RELATED"/>
    <property type="match status" value="1"/>
</dbReference>
<evidence type="ECO:0000256" key="2">
    <source>
        <dbReference type="ARBA" id="ARBA00023002"/>
    </source>
</evidence>
<dbReference type="InterPro" id="IPR002347">
    <property type="entry name" value="SDR_fam"/>
</dbReference>
<dbReference type="InterPro" id="IPR036291">
    <property type="entry name" value="NAD(P)-bd_dom_sf"/>
</dbReference>
<proteinExistence type="inferred from homology"/>
<dbReference type="PRINTS" id="PR00081">
    <property type="entry name" value="GDHRDH"/>
</dbReference>
<evidence type="ECO:0000313" key="3">
    <source>
        <dbReference type="EMBL" id="MFF3573911.1"/>
    </source>
</evidence>
<organism evidence="3 4">
    <name type="scientific">Nocardia jiangxiensis</name>
    <dbReference type="NCBI Taxonomy" id="282685"/>
    <lineage>
        <taxon>Bacteria</taxon>
        <taxon>Bacillati</taxon>
        <taxon>Actinomycetota</taxon>
        <taxon>Actinomycetes</taxon>
        <taxon>Mycobacteriales</taxon>
        <taxon>Nocardiaceae</taxon>
        <taxon>Nocardia</taxon>
    </lineage>
</organism>
<comment type="similarity">
    <text evidence="1">Belongs to the short-chain dehydrogenases/reductases (SDR) family.</text>
</comment>
<accession>A0ABW6SC80</accession>